<reference evidence="2 3" key="1">
    <citation type="submission" date="2020-06" db="EMBL/GenBank/DDBJ databases">
        <title>Transcriptomic and genomic resources for Thalictrum thalictroides and T. hernandezii: Facilitating candidate gene discovery in an emerging model plant lineage.</title>
        <authorList>
            <person name="Arias T."/>
            <person name="Riano-Pachon D.M."/>
            <person name="Di Stilio V.S."/>
        </authorList>
    </citation>
    <scope>NUCLEOTIDE SEQUENCE [LARGE SCALE GENOMIC DNA]</scope>
    <source>
        <strain evidence="3">cv. WT478/WT964</strain>
        <tissue evidence="2">Leaves</tissue>
    </source>
</reference>
<dbReference type="EMBL" id="JABWDY010041418">
    <property type="protein sequence ID" value="KAF5177415.1"/>
    <property type="molecule type" value="Genomic_DNA"/>
</dbReference>
<accession>A0A7J6UZD4</accession>
<evidence type="ECO:0000256" key="1">
    <source>
        <dbReference type="SAM" id="MobiDB-lite"/>
    </source>
</evidence>
<comment type="caution">
    <text evidence="2">The sequence shown here is derived from an EMBL/GenBank/DDBJ whole genome shotgun (WGS) entry which is preliminary data.</text>
</comment>
<feature type="compositionally biased region" description="Basic and acidic residues" evidence="1">
    <location>
        <begin position="112"/>
        <end position="132"/>
    </location>
</feature>
<keyword evidence="3" id="KW-1185">Reference proteome</keyword>
<feature type="compositionally biased region" description="Polar residues" evidence="1">
    <location>
        <begin position="77"/>
        <end position="90"/>
    </location>
</feature>
<dbReference type="Proteomes" id="UP000554482">
    <property type="component" value="Unassembled WGS sequence"/>
</dbReference>
<gene>
    <name evidence="2" type="ORF">FRX31_032998</name>
</gene>
<feature type="non-terminal residue" evidence="2">
    <location>
        <position position="1"/>
    </location>
</feature>
<evidence type="ECO:0000313" key="2">
    <source>
        <dbReference type="EMBL" id="KAF5177415.1"/>
    </source>
</evidence>
<dbReference type="AlphaFoldDB" id="A0A7J6UZD4"/>
<protein>
    <submittedName>
        <fullName evidence="2">Uncharacterized protein</fullName>
    </submittedName>
</protein>
<organism evidence="2 3">
    <name type="scientific">Thalictrum thalictroides</name>
    <name type="common">Rue-anemone</name>
    <name type="synonym">Anemone thalictroides</name>
    <dbReference type="NCBI Taxonomy" id="46969"/>
    <lineage>
        <taxon>Eukaryota</taxon>
        <taxon>Viridiplantae</taxon>
        <taxon>Streptophyta</taxon>
        <taxon>Embryophyta</taxon>
        <taxon>Tracheophyta</taxon>
        <taxon>Spermatophyta</taxon>
        <taxon>Magnoliopsida</taxon>
        <taxon>Ranunculales</taxon>
        <taxon>Ranunculaceae</taxon>
        <taxon>Thalictroideae</taxon>
        <taxon>Thalictrum</taxon>
    </lineage>
</organism>
<sequence length="139" mass="15420">EEVRETTQEGNIDNEKPHDMEGNKGSFDIVSKVKHIDISVGLQGDMTSKDVVKEVNQNEDWEVPKRKHTYKTRWDNGGTSLEVQIGSTSKGDGGNMHSLVIPKETNLNSSQAHHDKESPEDNKDDLSLEEMGRGPGPPI</sequence>
<feature type="region of interest" description="Disordered" evidence="1">
    <location>
        <begin position="1"/>
        <end position="25"/>
    </location>
</feature>
<name>A0A7J6UZD4_THATH</name>
<proteinExistence type="predicted"/>
<evidence type="ECO:0000313" key="3">
    <source>
        <dbReference type="Proteomes" id="UP000554482"/>
    </source>
</evidence>
<feature type="compositionally biased region" description="Basic and acidic residues" evidence="1">
    <location>
        <begin position="1"/>
        <end position="22"/>
    </location>
</feature>
<feature type="region of interest" description="Disordered" evidence="1">
    <location>
        <begin position="71"/>
        <end position="139"/>
    </location>
</feature>